<gene>
    <name evidence="6" type="ORF">Aru02nite_61500</name>
</gene>
<accession>A0A8J3NDQ0</accession>
<protein>
    <recommendedName>
        <fullName evidence="8">Gamma-glutamyltranspeptidase / glutathione hydrolase</fullName>
    </recommendedName>
</protein>
<sequence length="538" mass="53501">MGEAEEASVSAGIAAGHPATAEAGLSILAAGGSAADAAVAAVLASCAGETVLTGLGGGGYATYFDAATGTVTCLDFFVSVPGLDGDATPGPMTPVSITLGTVPIPYEIGAASVGVPGVPAGCGALHTRWGRLPWQTVAAPAVDLARTGTPLPAPQAHTLRALAPALLPSDGAVAYAPRGRLLEGGELLRHPGLDKAMTLLAEEGPDVFYTGSVADTIVAAVRGAGGAMGPADLAGYQVLEVPAGHARFAGAHVYGRSGDLNRTVDTLDALGDDVLDVQRPHRAVLLANALRDHALQRLGDTTNISVVDPDGNACVVTTTMGLGSGVWLPGLGVHLNSMLGEGELIVGELPPGARMASMMSPLVVTADPATPGATPTDGTADAPGPELPTDTVVEVHTAGGVVPPGGGAVTALADVTAPVPLPDAEPRATHPRRPGEVLLAVGAAGASRIRTALAHTMVGVLVDGLHPEMAIARGRFHVVGSTAHAEPGVPDDELAALATAGYRIHRWPGLDHYFGGASAVGPTGAGGDPRRGGIGIHL</sequence>
<dbReference type="EMBL" id="BOMB01000040">
    <property type="protein sequence ID" value="GID15261.1"/>
    <property type="molecule type" value="Genomic_DNA"/>
</dbReference>
<evidence type="ECO:0000313" key="6">
    <source>
        <dbReference type="EMBL" id="GID15261.1"/>
    </source>
</evidence>
<dbReference type="RefSeq" id="WP_203663484.1">
    <property type="nucleotide sequence ID" value="NZ_BAAAZM010000005.1"/>
</dbReference>
<dbReference type="InterPro" id="IPR029055">
    <property type="entry name" value="Ntn_hydrolases_N"/>
</dbReference>
<keyword evidence="3" id="KW-0378">Hydrolase</keyword>
<evidence type="ECO:0000256" key="1">
    <source>
        <dbReference type="ARBA" id="ARBA00009381"/>
    </source>
</evidence>
<dbReference type="Pfam" id="PF01019">
    <property type="entry name" value="G_glu_transpept"/>
    <property type="match status" value="3"/>
</dbReference>
<dbReference type="GO" id="GO:0016740">
    <property type="term" value="F:transferase activity"/>
    <property type="evidence" value="ECO:0007669"/>
    <property type="project" value="UniProtKB-KW"/>
</dbReference>
<dbReference type="Gene3D" id="3.60.20.40">
    <property type="match status" value="1"/>
</dbReference>
<proteinExistence type="inferred from homology"/>
<feature type="region of interest" description="Disordered" evidence="5">
    <location>
        <begin position="368"/>
        <end position="388"/>
    </location>
</feature>
<evidence type="ECO:0000256" key="5">
    <source>
        <dbReference type="SAM" id="MobiDB-lite"/>
    </source>
</evidence>
<keyword evidence="4" id="KW-0865">Zymogen</keyword>
<comment type="caution">
    <text evidence="6">The sequence shown here is derived from an EMBL/GenBank/DDBJ whole genome shotgun (WGS) entry which is preliminary data.</text>
</comment>
<feature type="compositionally biased region" description="Low complexity" evidence="5">
    <location>
        <begin position="368"/>
        <end position="384"/>
    </location>
</feature>
<dbReference type="PANTHER" id="PTHR43199:SF1">
    <property type="entry name" value="GLUTATHIONE HYDROLASE PROENZYME"/>
    <property type="match status" value="1"/>
</dbReference>
<evidence type="ECO:0008006" key="8">
    <source>
        <dbReference type="Google" id="ProtNLM"/>
    </source>
</evidence>
<dbReference type="Proteomes" id="UP000612808">
    <property type="component" value="Unassembled WGS sequence"/>
</dbReference>
<dbReference type="PANTHER" id="PTHR43199">
    <property type="entry name" value="GLUTATHIONE HYDROLASE"/>
    <property type="match status" value="1"/>
</dbReference>
<name>A0A8J3NDQ0_9ACTN</name>
<evidence type="ECO:0000313" key="7">
    <source>
        <dbReference type="Proteomes" id="UP000612808"/>
    </source>
</evidence>
<keyword evidence="2" id="KW-0808">Transferase</keyword>
<evidence type="ECO:0000256" key="2">
    <source>
        <dbReference type="ARBA" id="ARBA00022679"/>
    </source>
</evidence>
<dbReference type="InterPro" id="IPR043137">
    <property type="entry name" value="GGT_ssub_C"/>
</dbReference>
<dbReference type="GO" id="GO:0016787">
    <property type="term" value="F:hydrolase activity"/>
    <property type="evidence" value="ECO:0007669"/>
    <property type="project" value="UniProtKB-KW"/>
</dbReference>
<evidence type="ECO:0000256" key="3">
    <source>
        <dbReference type="ARBA" id="ARBA00022801"/>
    </source>
</evidence>
<comment type="similarity">
    <text evidence="1">Belongs to the gamma-glutamyltransferase family.</text>
</comment>
<dbReference type="SUPFAM" id="SSF56235">
    <property type="entry name" value="N-terminal nucleophile aminohydrolases (Ntn hydrolases)"/>
    <property type="match status" value="2"/>
</dbReference>
<evidence type="ECO:0000256" key="4">
    <source>
        <dbReference type="ARBA" id="ARBA00023145"/>
    </source>
</evidence>
<dbReference type="PRINTS" id="PR01210">
    <property type="entry name" value="GGTRANSPTASE"/>
</dbReference>
<reference evidence="6" key="1">
    <citation type="submission" date="2021-01" db="EMBL/GenBank/DDBJ databases">
        <title>Whole genome shotgun sequence of Actinocatenispora rupis NBRC 107355.</title>
        <authorList>
            <person name="Komaki H."/>
            <person name="Tamura T."/>
        </authorList>
    </citation>
    <scope>NUCLEOTIDE SEQUENCE</scope>
    <source>
        <strain evidence="6">NBRC 107355</strain>
    </source>
</reference>
<dbReference type="InterPro" id="IPR051792">
    <property type="entry name" value="GGT_bact"/>
</dbReference>
<organism evidence="6 7">
    <name type="scientific">Actinocatenispora rupis</name>
    <dbReference type="NCBI Taxonomy" id="519421"/>
    <lineage>
        <taxon>Bacteria</taxon>
        <taxon>Bacillati</taxon>
        <taxon>Actinomycetota</taxon>
        <taxon>Actinomycetes</taxon>
        <taxon>Micromonosporales</taxon>
        <taxon>Micromonosporaceae</taxon>
        <taxon>Actinocatenispora</taxon>
    </lineage>
</organism>
<dbReference type="AlphaFoldDB" id="A0A8J3NDQ0"/>
<keyword evidence="7" id="KW-1185">Reference proteome</keyword>